<evidence type="ECO:0000259" key="5">
    <source>
        <dbReference type="PROSITE" id="PS50931"/>
    </source>
</evidence>
<dbReference type="InterPro" id="IPR005119">
    <property type="entry name" value="LysR_subst-bd"/>
</dbReference>
<accession>A0ABT4I533</accession>
<dbReference type="PRINTS" id="PR00039">
    <property type="entry name" value="HTHLYSR"/>
</dbReference>
<dbReference type="InterPro" id="IPR036390">
    <property type="entry name" value="WH_DNA-bd_sf"/>
</dbReference>
<reference evidence="6" key="1">
    <citation type="submission" date="2022-10" db="EMBL/GenBank/DDBJ databases">
        <title>Genome sequence of Actinomyces israelii ATCC 10048.</title>
        <authorList>
            <person name="Watt R.M."/>
            <person name="Tong W.M."/>
        </authorList>
    </citation>
    <scope>NUCLEOTIDE SEQUENCE</scope>
    <source>
        <strain evidence="6">ATCC 10048</strain>
    </source>
</reference>
<keyword evidence="3" id="KW-0238">DNA-binding</keyword>
<dbReference type="CDD" id="cd05466">
    <property type="entry name" value="PBP2_LTTR_substrate"/>
    <property type="match status" value="1"/>
</dbReference>
<evidence type="ECO:0000313" key="7">
    <source>
        <dbReference type="Proteomes" id="UP001072034"/>
    </source>
</evidence>
<dbReference type="EMBL" id="JAPTMY010000003">
    <property type="protein sequence ID" value="MCZ0856840.1"/>
    <property type="molecule type" value="Genomic_DNA"/>
</dbReference>
<dbReference type="PANTHER" id="PTHR30346:SF29">
    <property type="entry name" value="LYSR SUBSTRATE-BINDING"/>
    <property type="match status" value="1"/>
</dbReference>
<comment type="caution">
    <text evidence="6">The sequence shown here is derived from an EMBL/GenBank/DDBJ whole genome shotgun (WGS) entry which is preliminary data.</text>
</comment>
<dbReference type="SUPFAM" id="SSF53850">
    <property type="entry name" value="Periplasmic binding protein-like II"/>
    <property type="match status" value="1"/>
</dbReference>
<keyword evidence="4" id="KW-0804">Transcription</keyword>
<dbReference type="PANTHER" id="PTHR30346">
    <property type="entry name" value="TRANSCRIPTIONAL DUAL REGULATOR HCAR-RELATED"/>
    <property type="match status" value="1"/>
</dbReference>
<evidence type="ECO:0000256" key="1">
    <source>
        <dbReference type="ARBA" id="ARBA00009437"/>
    </source>
</evidence>
<comment type="similarity">
    <text evidence="1">Belongs to the LysR transcriptional regulatory family.</text>
</comment>
<sequence>MNDRLSPEGLRYAQAVARTGSFSAAAREHRLTQPALSNAIRRLEEALGDRLFERSTRGTIPTAFGAAILPRVDAALAALDAVTAEARHWHAPEPLPVRVGVSPLISVGVVARAQRAVAALPGRGKDSLVLREADLSELCAALDDGGLDLIVVPAVLPLTRCRHRVIGSEPVVLVEPEVGDAGAPSAATAAARVDELAHRTLLLVPDTCGLTTFTRGLLADRGLPLRAYSGEAASYRVLEGWAGMGLGSALLPRSKVTSVESRARPVVDVDGAAITIAYEAAWDGASPIADELESLAGGLASEGGP</sequence>
<evidence type="ECO:0000256" key="2">
    <source>
        <dbReference type="ARBA" id="ARBA00023015"/>
    </source>
</evidence>
<gene>
    <name evidence="6" type="ORF">OHJ16_02070</name>
</gene>
<keyword evidence="7" id="KW-1185">Reference proteome</keyword>
<proteinExistence type="inferred from homology"/>
<dbReference type="Pfam" id="PF00126">
    <property type="entry name" value="HTH_1"/>
    <property type="match status" value="1"/>
</dbReference>
<dbReference type="PROSITE" id="PS50931">
    <property type="entry name" value="HTH_LYSR"/>
    <property type="match status" value="1"/>
</dbReference>
<dbReference type="Gene3D" id="1.10.10.10">
    <property type="entry name" value="Winged helix-like DNA-binding domain superfamily/Winged helix DNA-binding domain"/>
    <property type="match status" value="1"/>
</dbReference>
<dbReference type="SUPFAM" id="SSF46785">
    <property type="entry name" value="Winged helix' DNA-binding domain"/>
    <property type="match status" value="1"/>
</dbReference>
<keyword evidence="2" id="KW-0805">Transcription regulation</keyword>
<feature type="domain" description="HTH lysR-type" evidence="5">
    <location>
        <begin position="5"/>
        <end position="62"/>
    </location>
</feature>
<dbReference type="Proteomes" id="UP001072034">
    <property type="component" value="Unassembled WGS sequence"/>
</dbReference>
<evidence type="ECO:0000256" key="3">
    <source>
        <dbReference type="ARBA" id="ARBA00023125"/>
    </source>
</evidence>
<dbReference type="Pfam" id="PF03466">
    <property type="entry name" value="LysR_substrate"/>
    <property type="match status" value="1"/>
</dbReference>
<dbReference type="InterPro" id="IPR036388">
    <property type="entry name" value="WH-like_DNA-bd_sf"/>
</dbReference>
<protein>
    <submittedName>
        <fullName evidence="6">LysR family transcriptional regulator</fullName>
    </submittedName>
</protein>
<organism evidence="6 7">
    <name type="scientific">Actinomyces israelii</name>
    <dbReference type="NCBI Taxonomy" id="1659"/>
    <lineage>
        <taxon>Bacteria</taxon>
        <taxon>Bacillati</taxon>
        <taxon>Actinomycetota</taxon>
        <taxon>Actinomycetes</taxon>
        <taxon>Actinomycetales</taxon>
        <taxon>Actinomycetaceae</taxon>
        <taxon>Actinomyces</taxon>
    </lineage>
</organism>
<name>A0ABT4I533_9ACTO</name>
<evidence type="ECO:0000256" key="4">
    <source>
        <dbReference type="ARBA" id="ARBA00023163"/>
    </source>
</evidence>
<dbReference type="Gene3D" id="3.40.190.10">
    <property type="entry name" value="Periplasmic binding protein-like II"/>
    <property type="match status" value="2"/>
</dbReference>
<dbReference type="RefSeq" id="WP_268916539.1">
    <property type="nucleotide sequence ID" value="NZ_JAPTMY010000003.1"/>
</dbReference>
<dbReference type="InterPro" id="IPR000847">
    <property type="entry name" value="LysR_HTH_N"/>
</dbReference>
<evidence type="ECO:0000313" key="6">
    <source>
        <dbReference type="EMBL" id="MCZ0856840.1"/>
    </source>
</evidence>